<gene>
    <name evidence="3" type="primary">LOC105426964</name>
</gene>
<keyword evidence="1" id="KW-0812">Transmembrane</keyword>
<keyword evidence="1" id="KW-0472">Membrane</keyword>
<feature type="transmembrane region" description="Helical" evidence="1">
    <location>
        <begin position="20"/>
        <end position="43"/>
    </location>
</feature>
<evidence type="ECO:0000313" key="2">
    <source>
        <dbReference type="Proteomes" id="UP000504615"/>
    </source>
</evidence>
<protein>
    <submittedName>
        <fullName evidence="3">Uncharacterized protein LOC105426964 isoform X2</fullName>
    </submittedName>
</protein>
<evidence type="ECO:0000313" key="3">
    <source>
        <dbReference type="RefSeq" id="XP_011636733.1"/>
    </source>
</evidence>
<dbReference type="Proteomes" id="UP000504615">
    <property type="component" value="Unplaced"/>
</dbReference>
<dbReference type="RefSeq" id="XP_011636733.1">
    <property type="nucleotide sequence ID" value="XM_011638431.1"/>
</dbReference>
<dbReference type="GeneID" id="105426964"/>
<reference evidence="3" key="1">
    <citation type="submission" date="2025-08" db="UniProtKB">
        <authorList>
            <consortium name="RefSeq"/>
        </authorList>
    </citation>
    <scope>IDENTIFICATION</scope>
</reference>
<keyword evidence="2" id="KW-1185">Reference proteome</keyword>
<evidence type="ECO:0000256" key="1">
    <source>
        <dbReference type="SAM" id="Phobius"/>
    </source>
</evidence>
<dbReference type="AlphaFoldDB" id="A0A6I9W8F8"/>
<keyword evidence="1" id="KW-1133">Transmembrane helix</keyword>
<sequence>MPLYPMRTQDDLSYCKVSLITIITVIEMMQSFGIVSFATIEAAKIMNDQCKNMRK</sequence>
<accession>A0A6I9W8F8</accession>
<organism evidence="2 3">
    <name type="scientific">Pogonomyrmex barbatus</name>
    <name type="common">red harvester ant</name>
    <dbReference type="NCBI Taxonomy" id="144034"/>
    <lineage>
        <taxon>Eukaryota</taxon>
        <taxon>Metazoa</taxon>
        <taxon>Ecdysozoa</taxon>
        <taxon>Arthropoda</taxon>
        <taxon>Hexapoda</taxon>
        <taxon>Insecta</taxon>
        <taxon>Pterygota</taxon>
        <taxon>Neoptera</taxon>
        <taxon>Endopterygota</taxon>
        <taxon>Hymenoptera</taxon>
        <taxon>Apocrita</taxon>
        <taxon>Aculeata</taxon>
        <taxon>Formicoidea</taxon>
        <taxon>Formicidae</taxon>
        <taxon>Myrmicinae</taxon>
        <taxon>Pogonomyrmex</taxon>
    </lineage>
</organism>
<proteinExistence type="predicted"/>
<name>A0A6I9W8F8_9HYME</name>